<gene>
    <name evidence="1" type="ORF">rCG_56906</name>
</gene>
<evidence type="ECO:0000313" key="2">
    <source>
        <dbReference type="Proteomes" id="UP000234681"/>
    </source>
</evidence>
<evidence type="ECO:0000313" key="1">
    <source>
        <dbReference type="EMBL" id="EDL89852.1"/>
    </source>
</evidence>
<sequence length="20" mass="2359">MFISRSCEIRVKVFVGTSLW</sequence>
<reference evidence="2" key="1">
    <citation type="submission" date="2005-09" db="EMBL/GenBank/DDBJ databases">
        <authorList>
            <person name="Mural R.J."/>
            <person name="Li P.W."/>
            <person name="Adams M.D."/>
            <person name="Amanatides P.G."/>
            <person name="Baden-Tillson H."/>
            <person name="Barnstead M."/>
            <person name="Chin S.H."/>
            <person name="Dew I."/>
            <person name="Evans C.A."/>
            <person name="Ferriera S."/>
            <person name="Flanigan M."/>
            <person name="Fosler C."/>
            <person name="Glodek A."/>
            <person name="Gu Z."/>
            <person name="Holt R.A."/>
            <person name="Jennings D."/>
            <person name="Kraft C.L."/>
            <person name="Lu F."/>
            <person name="Nguyen T."/>
            <person name="Nusskern D.R."/>
            <person name="Pfannkoch C.M."/>
            <person name="Sitter C."/>
            <person name="Sutton G.G."/>
            <person name="Venter J.C."/>
            <person name="Wang Z."/>
            <person name="Woodage T."/>
            <person name="Zheng X.H."/>
            <person name="Zhong F."/>
        </authorList>
    </citation>
    <scope>NUCLEOTIDE SEQUENCE [LARGE SCALE GENOMIC DNA]</scope>
    <source>
        <strain>BN</strain>
        <strain evidence="2">Sprague-Dawley</strain>
    </source>
</reference>
<feature type="non-terminal residue" evidence="1">
    <location>
        <position position="20"/>
    </location>
</feature>
<dbReference type="EMBL" id="CH473981">
    <property type="protein sequence ID" value="EDL89852.1"/>
    <property type="molecule type" value="Genomic_DNA"/>
</dbReference>
<protein>
    <submittedName>
        <fullName evidence="1">RCG56906</fullName>
    </submittedName>
</protein>
<organism evidence="1 2">
    <name type="scientific">Rattus norvegicus</name>
    <name type="common">Rat</name>
    <dbReference type="NCBI Taxonomy" id="10116"/>
    <lineage>
        <taxon>Eukaryota</taxon>
        <taxon>Metazoa</taxon>
        <taxon>Chordata</taxon>
        <taxon>Craniata</taxon>
        <taxon>Vertebrata</taxon>
        <taxon>Euteleostomi</taxon>
        <taxon>Mammalia</taxon>
        <taxon>Eutheria</taxon>
        <taxon>Euarchontoglires</taxon>
        <taxon>Glires</taxon>
        <taxon>Rodentia</taxon>
        <taxon>Myomorpha</taxon>
        <taxon>Muroidea</taxon>
        <taxon>Muridae</taxon>
        <taxon>Murinae</taxon>
        <taxon>Rattus</taxon>
    </lineage>
</organism>
<accession>A6JCT0</accession>
<name>A6JCT0_RAT</name>
<dbReference type="AlphaFoldDB" id="A6JCT0"/>
<proteinExistence type="predicted"/>
<dbReference type="Proteomes" id="UP000234681">
    <property type="component" value="Chromosome 14"/>
</dbReference>